<gene>
    <name evidence="2" type="ORF">EKE94_08330</name>
</gene>
<dbReference type="AlphaFoldDB" id="A0A438AJW0"/>
<name>A0A438AJW0_9RHOB</name>
<comment type="caution">
    <text evidence="2">The sequence shown here is derived from an EMBL/GenBank/DDBJ whole genome shotgun (WGS) entry which is preliminary data.</text>
</comment>
<evidence type="ECO:0000313" key="2">
    <source>
        <dbReference type="EMBL" id="RVV98887.1"/>
    </source>
</evidence>
<evidence type="ECO:0000313" key="3">
    <source>
        <dbReference type="Proteomes" id="UP000285908"/>
    </source>
</evidence>
<keyword evidence="3" id="KW-1185">Reference proteome</keyword>
<feature type="signal peptide" evidence="1">
    <location>
        <begin position="1"/>
        <end position="23"/>
    </location>
</feature>
<reference evidence="2 3" key="1">
    <citation type="submission" date="2018-11" db="EMBL/GenBank/DDBJ databases">
        <title>Mesobaculum littorinae gen. nov., sp. nov., isolated from Littorina scabra that represents a novel genus of the order Rhodobacteraceae.</title>
        <authorList>
            <person name="Li F."/>
        </authorList>
    </citation>
    <scope>NUCLEOTIDE SEQUENCE [LARGE SCALE GENOMIC DNA]</scope>
    <source>
        <strain evidence="2 3">M0103</strain>
    </source>
</reference>
<organism evidence="2 3">
    <name type="scientific">Mesobaculum littorinae</name>
    <dbReference type="NCBI Taxonomy" id="2486419"/>
    <lineage>
        <taxon>Bacteria</taxon>
        <taxon>Pseudomonadati</taxon>
        <taxon>Pseudomonadota</taxon>
        <taxon>Alphaproteobacteria</taxon>
        <taxon>Rhodobacterales</taxon>
        <taxon>Roseobacteraceae</taxon>
        <taxon>Mesobaculum</taxon>
    </lineage>
</organism>
<sequence>MMRQAAMVGTLGFALCVSAAAVAGGGGGRGGGKVHSTTSAAACPPGLAGKSPACVPPGQARGGGSDDAGLRVITTAPQPARPTTDPEVYADGTTRTRQLTEITAPDGHIYRIGDRLNRDWSDEYRVIDRPAAFDLPPLVGSDRYLRIGDTAARIDPETRELIELIALISIIID</sequence>
<feature type="chain" id="PRO_5019190394" evidence="1">
    <location>
        <begin position="24"/>
        <end position="173"/>
    </location>
</feature>
<accession>A0A438AJW0</accession>
<dbReference type="Proteomes" id="UP000285908">
    <property type="component" value="Unassembled WGS sequence"/>
</dbReference>
<keyword evidence="1" id="KW-0732">Signal</keyword>
<dbReference type="OrthoDB" id="7666115at2"/>
<proteinExistence type="predicted"/>
<dbReference type="EMBL" id="RQXX01000002">
    <property type="protein sequence ID" value="RVV98887.1"/>
    <property type="molecule type" value="Genomic_DNA"/>
</dbReference>
<protein>
    <submittedName>
        <fullName evidence="2">Uncharacterized protein</fullName>
    </submittedName>
</protein>
<evidence type="ECO:0000256" key="1">
    <source>
        <dbReference type="SAM" id="SignalP"/>
    </source>
</evidence>